<evidence type="ECO:0000313" key="2">
    <source>
        <dbReference type="Proteomes" id="UP000008370"/>
    </source>
</evidence>
<organism evidence="1 2">
    <name type="scientific">Phanerochaete carnosa (strain HHB-10118-sp)</name>
    <name type="common">White-rot fungus</name>
    <name type="synonym">Peniophora carnosa</name>
    <dbReference type="NCBI Taxonomy" id="650164"/>
    <lineage>
        <taxon>Eukaryota</taxon>
        <taxon>Fungi</taxon>
        <taxon>Dikarya</taxon>
        <taxon>Basidiomycota</taxon>
        <taxon>Agaricomycotina</taxon>
        <taxon>Agaricomycetes</taxon>
        <taxon>Polyporales</taxon>
        <taxon>Phanerochaetaceae</taxon>
        <taxon>Phanerochaete</taxon>
    </lineage>
</organism>
<dbReference type="KEGG" id="pco:PHACADRAFT_246417"/>
<dbReference type="RefSeq" id="XP_007389917.1">
    <property type="nucleotide sequence ID" value="XM_007389855.1"/>
</dbReference>
<accession>K5WMN9</accession>
<dbReference type="Proteomes" id="UP000008370">
    <property type="component" value="Unassembled WGS sequence"/>
</dbReference>
<keyword evidence="2" id="KW-1185">Reference proteome</keyword>
<reference evidence="1 2" key="1">
    <citation type="journal article" date="2012" name="BMC Genomics">
        <title>Comparative genomics of the white-rot fungi, Phanerochaete carnosa and P. chrysosporium, to elucidate the genetic basis of the distinct wood types they colonize.</title>
        <authorList>
            <person name="Suzuki H."/>
            <person name="MacDonald J."/>
            <person name="Syed K."/>
            <person name="Salamov A."/>
            <person name="Hori C."/>
            <person name="Aerts A."/>
            <person name="Henrissat B."/>
            <person name="Wiebenga A."/>
            <person name="vanKuyk P.A."/>
            <person name="Barry K."/>
            <person name="Lindquist E."/>
            <person name="LaButti K."/>
            <person name="Lapidus A."/>
            <person name="Lucas S."/>
            <person name="Coutinho P."/>
            <person name="Gong Y."/>
            <person name="Samejima M."/>
            <person name="Mahadevan R."/>
            <person name="Abou-Zaid M."/>
            <person name="de Vries R.P."/>
            <person name="Igarashi K."/>
            <person name="Yadav J.S."/>
            <person name="Grigoriev I.V."/>
            <person name="Master E.R."/>
        </authorList>
    </citation>
    <scope>NUCLEOTIDE SEQUENCE [LARGE SCALE GENOMIC DNA]</scope>
    <source>
        <strain evidence="1 2">HHB-10118-sp</strain>
    </source>
</reference>
<evidence type="ECO:0000313" key="1">
    <source>
        <dbReference type="EMBL" id="EKM60459.1"/>
    </source>
</evidence>
<dbReference type="GeneID" id="18913805"/>
<gene>
    <name evidence="1" type="ORF">PHACADRAFT_246417</name>
</gene>
<dbReference type="AlphaFoldDB" id="K5WMN9"/>
<name>K5WMN9_PHACS</name>
<protein>
    <submittedName>
        <fullName evidence="1">Uncharacterized protein</fullName>
    </submittedName>
</protein>
<proteinExistence type="predicted"/>
<dbReference type="HOGENOM" id="CLU_204936_0_0_1"/>
<dbReference type="InParanoid" id="K5WMN9"/>
<sequence>MVDTQEAHVRGINDAPQSVPTKGVRNFDIAKLECEIDAPDMHEWRPRILART</sequence>
<dbReference type="EMBL" id="JH930468">
    <property type="protein sequence ID" value="EKM60459.1"/>
    <property type="molecule type" value="Genomic_DNA"/>
</dbReference>